<dbReference type="AlphaFoldDB" id="A0A2H3ED29"/>
<keyword evidence="3" id="KW-1185">Reference proteome</keyword>
<reference evidence="3" key="1">
    <citation type="journal article" date="2017" name="Nat. Ecol. Evol.">
        <title>Genome expansion and lineage-specific genetic innovations in the forest pathogenic fungi Armillaria.</title>
        <authorList>
            <person name="Sipos G."/>
            <person name="Prasanna A.N."/>
            <person name="Walter M.C."/>
            <person name="O'Connor E."/>
            <person name="Balint B."/>
            <person name="Krizsan K."/>
            <person name="Kiss B."/>
            <person name="Hess J."/>
            <person name="Varga T."/>
            <person name="Slot J."/>
            <person name="Riley R."/>
            <person name="Boka B."/>
            <person name="Rigling D."/>
            <person name="Barry K."/>
            <person name="Lee J."/>
            <person name="Mihaltcheva S."/>
            <person name="LaButti K."/>
            <person name="Lipzen A."/>
            <person name="Waldron R."/>
            <person name="Moloney N.M."/>
            <person name="Sperisen C."/>
            <person name="Kredics L."/>
            <person name="Vagvoelgyi C."/>
            <person name="Patrignani A."/>
            <person name="Fitzpatrick D."/>
            <person name="Nagy I."/>
            <person name="Doyle S."/>
            <person name="Anderson J.B."/>
            <person name="Grigoriev I.V."/>
            <person name="Gueldener U."/>
            <person name="Muensterkoetter M."/>
            <person name="Nagy L.G."/>
        </authorList>
    </citation>
    <scope>NUCLEOTIDE SEQUENCE [LARGE SCALE GENOMIC DNA]</scope>
    <source>
        <strain evidence="3">Ar21-2</strain>
    </source>
</reference>
<feature type="transmembrane region" description="Helical" evidence="1">
    <location>
        <begin position="12"/>
        <end position="32"/>
    </location>
</feature>
<proteinExistence type="predicted"/>
<accession>A0A2H3ED29</accession>
<dbReference type="Proteomes" id="UP000217790">
    <property type="component" value="Unassembled WGS sequence"/>
</dbReference>
<protein>
    <submittedName>
        <fullName evidence="2">Uncharacterized protein</fullName>
    </submittedName>
</protein>
<evidence type="ECO:0000256" key="1">
    <source>
        <dbReference type="SAM" id="Phobius"/>
    </source>
</evidence>
<sequence length="127" mass="14162">MKKEMPSDKSWVLISNTMMVTTCFYASLGAYIQGIEAPVQTEISVTCTVGAGQSTTTVHWFSSLLTLFLTDTFRDFDSNKPGPTCTFLRKEDESHLCLKSWHSDIILWNSDIIPAVLKTSDCNAMGR</sequence>
<keyword evidence="1" id="KW-0812">Transmembrane</keyword>
<evidence type="ECO:0000313" key="2">
    <source>
        <dbReference type="EMBL" id="PBL01533.1"/>
    </source>
</evidence>
<evidence type="ECO:0000313" key="3">
    <source>
        <dbReference type="Proteomes" id="UP000217790"/>
    </source>
</evidence>
<organism evidence="2 3">
    <name type="scientific">Armillaria gallica</name>
    <name type="common">Bulbous honey fungus</name>
    <name type="synonym">Armillaria bulbosa</name>
    <dbReference type="NCBI Taxonomy" id="47427"/>
    <lineage>
        <taxon>Eukaryota</taxon>
        <taxon>Fungi</taxon>
        <taxon>Dikarya</taxon>
        <taxon>Basidiomycota</taxon>
        <taxon>Agaricomycotina</taxon>
        <taxon>Agaricomycetes</taxon>
        <taxon>Agaricomycetidae</taxon>
        <taxon>Agaricales</taxon>
        <taxon>Marasmiineae</taxon>
        <taxon>Physalacriaceae</taxon>
        <taxon>Armillaria</taxon>
    </lineage>
</organism>
<keyword evidence="1" id="KW-0472">Membrane</keyword>
<gene>
    <name evidence="2" type="ORF">ARMGADRAFT_1057263</name>
</gene>
<dbReference type="EMBL" id="KZ293645">
    <property type="protein sequence ID" value="PBL01533.1"/>
    <property type="molecule type" value="Genomic_DNA"/>
</dbReference>
<dbReference type="InParanoid" id="A0A2H3ED29"/>
<keyword evidence="1" id="KW-1133">Transmembrane helix</keyword>
<name>A0A2H3ED29_ARMGA</name>